<dbReference type="InterPro" id="IPR000150">
    <property type="entry name" value="Cof"/>
</dbReference>
<dbReference type="SFLD" id="SFLDG01140">
    <property type="entry name" value="C2.B:_Phosphomannomutase_and_P"/>
    <property type="match status" value="1"/>
</dbReference>
<dbReference type="NCBIfam" id="TIGR00099">
    <property type="entry name" value="Cof-subfamily"/>
    <property type="match status" value="1"/>
</dbReference>
<comment type="caution">
    <text evidence="1">The sequence shown here is derived from an EMBL/GenBank/DDBJ whole genome shotgun (WGS) entry which is preliminary data.</text>
</comment>
<protein>
    <submittedName>
        <fullName evidence="1">HAD family hydrolase</fullName>
    </submittedName>
</protein>
<dbReference type="SUPFAM" id="SSF56784">
    <property type="entry name" value="HAD-like"/>
    <property type="match status" value="1"/>
</dbReference>
<dbReference type="EMBL" id="DXET01000020">
    <property type="protein sequence ID" value="HIX80484.1"/>
    <property type="molecule type" value="Genomic_DNA"/>
</dbReference>
<name>A0A9D1XJA5_9FIRM</name>
<organism evidence="1 2">
    <name type="scientific">Candidatus Erysipelatoclostridium merdavium</name>
    <dbReference type="NCBI Taxonomy" id="2838566"/>
    <lineage>
        <taxon>Bacteria</taxon>
        <taxon>Bacillati</taxon>
        <taxon>Bacillota</taxon>
        <taxon>Erysipelotrichia</taxon>
        <taxon>Erysipelotrichales</taxon>
        <taxon>Erysipelotrichales incertae sedis</taxon>
    </lineage>
</organism>
<evidence type="ECO:0000313" key="2">
    <source>
        <dbReference type="Proteomes" id="UP000886724"/>
    </source>
</evidence>
<dbReference type="GO" id="GO:0000287">
    <property type="term" value="F:magnesium ion binding"/>
    <property type="evidence" value="ECO:0007669"/>
    <property type="project" value="TreeGrafter"/>
</dbReference>
<dbReference type="PROSITE" id="PS01229">
    <property type="entry name" value="COF_2"/>
    <property type="match status" value="1"/>
</dbReference>
<evidence type="ECO:0000313" key="1">
    <source>
        <dbReference type="EMBL" id="HIX80484.1"/>
    </source>
</evidence>
<keyword evidence="1" id="KW-0378">Hydrolase</keyword>
<dbReference type="InterPro" id="IPR036412">
    <property type="entry name" value="HAD-like_sf"/>
</dbReference>
<dbReference type="PANTHER" id="PTHR10000">
    <property type="entry name" value="PHOSPHOSERINE PHOSPHATASE"/>
    <property type="match status" value="1"/>
</dbReference>
<dbReference type="AlphaFoldDB" id="A0A9D1XJA5"/>
<dbReference type="Proteomes" id="UP000886724">
    <property type="component" value="Unassembled WGS sequence"/>
</dbReference>
<reference evidence="1" key="2">
    <citation type="submission" date="2021-04" db="EMBL/GenBank/DDBJ databases">
        <authorList>
            <person name="Gilroy R."/>
        </authorList>
    </citation>
    <scope>NUCLEOTIDE SEQUENCE</scope>
    <source>
        <strain evidence="1">ChiGjej1B1-14440</strain>
    </source>
</reference>
<dbReference type="Pfam" id="PF08282">
    <property type="entry name" value="Hydrolase_3"/>
    <property type="match status" value="1"/>
</dbReference>
<dbReference type="Gene3D" id="3.30.1240.10">
    <property type="match status" value="1"/>
</dbReference>
<dbReference type="GO" id="GO:0005829">
    <property type="term" value="C:cytosol"/>
    <property type="evidence" value="ECO:0007669"/>
    <property type="project" value="TreeGrafter"/>
</dbReference>
<dbReference type="NCBIfam" id="TIGR01484">
    <property type="entry name" value="HAD-SF-IIB"/>
    <property type="match status" value="1"/>
</dbReference>
<gene>
    <name evidence="1" type="ORF">H9980_00705</name>
</gene>
<sequence length="258" mass="29467">MNKKIFFFDIDGTLADKNIIPADTITALNKLKQLGHYIFICSGRPYIYAKEHYQKYVDGFICGNGRYIVYKDQIILDEPLTLQEVEYFVDGFMKLKCGYNFNGSYNGYAFNIEANKLLDMQNDFKHPYYIEDFKLSDINAHMFDVHFKDEKHFNQIAKYFDDRIIFNVHSGHNSADATVIGYDKGVGITKLLKILNISVEDSYAFGDGLNDIPMFKAVGHSIAMLNGVDEAKKACEYITGDINDGGIYKALAHYKIID</sequence>
<accession>A0A9D1XJA5</accession>
<dbReference type="InterPro" id="IPR023214">
    <property type="entry name" value="HAD_sf"/>
</dbReference>
<dbReference type="Gene3D" id="3.40.50.1000">
    <property type="entry name" value="HAD superfamily/HAD-like"/>
    <property type="match status" value="1"/>
</dbReference>
<dbReference type="InterPro" id="IPR006379">
    <property type="entry name" value="HAD-SF_hydro_IIB"/>
</dbReference>
<reference evidence="1" key="1">
    <citation type="journal article" date="2021" name="PeerJ">
        <title>Extensive microbial diversity within the chicken gut microbiome revealed by metagenomics and culture.</title>
        <authorList>
            <person name="Gilroy R."/>
            <person name="Ravi A."/>
            <person name="Getino M."/>
            <person name="Pursley I."/>
            <person name="Horton D.L."/>
            <person name="Alikhan N.F."/>
            <person name="Baker D."/>
            <person name="Gharbi K."/>
            <person name="Hall N."/>
            <person name="Watson M."/>
            <person name="Adriaenssens E.M."/>
            <person name="Foster-Nyarko E."/>
            <person name="Jarju S."/>
            <person name="Secka A."/>
            <person name="Antonio M."/>
            <person name="Oren A."/>
            <person name="Chaudhuri R.R."/>
            <person name="La Ragione R."/>
            <person name="Hildebrand F."/>
            <person name="Pallen M.J."/>
        </authorList>
    </citation>
    <scope>NUCLEOTIDE SEQUENCE</scope>
    <source>
        <strain evidence="1">ChiGjej1B1-14440</strain>
    </source>
</reference>
<dbReference type="GO" id="GO:0016791">
    <property type="term" value="F:phosphatase activity"/>
    <property type="evidence" value="ECO:0007669"/>
    <property type="project" value="TreeGrafter"/>
</dbReference>
<dbReference type="SFLD" id="SFLDS00003">
    <property type="entry name" value="Haloacid_Dehalogenase"/>
    <property type="match status" value="1"/>
</dbReference>
<dbReference type="PANTHER" id="PTHR10000:SF25">
    <property type="entry name" value="PHOSPHATASE YKRA-RELATED"/>
    <property type="match status" value="1"/>
</dbReference>
<proteinExistence type="predicted"/>